<dbReference type="InParanoid" id="A7S5J2"/>
<dbReference type="FunFam" id="3.40.50.300:FF:002533">
    <property type="entry name" value="Large subunit GTPase 1"/>
    <property type="match status" value="1"/>
</dbReference>
<evidence type="ECO:0000256" key="4">
    <source>
        <dbReference type="ARBA" id="ARBA00022801"/>
    </source>
</evidence>
<evidence type="ECO:0000256" key="3">
    <source>
        <dbReference type="ARBA" id="ARBA00022741"/>
    </source>
</evidence>
<dbReference type="Pfam" id="PF01926">
    <property type="entry name" value="MMR_HSR1"/>
    <property type="match status" value="1"/>
</dbReference>
<dbReference type="PANTHER" id="PTHR45709:SF2">
    <property type="entry name" value="LARGE SUBUNIT GTPASE 1 HOMOLOG"/>
    <property type="match status" value="1"/>
</dbReference>
<dbReference type="InterPro" id="IPR030378">
    <property type="entry name" value="G_CP_dom"/>
</dbReference>
<evidence type="ECO:0000256" key="1">
    <source>
        <dbReference type="ARBA" id="ARBA00004496"/>
    </source>
</evidence>
<evidence type="ECO:0000313" key="9">
    <source>
        <dbReference type="EMBL" id="EDO40984.1"/>
    </source>
</evidence>
<dbReference type="GO" id="GO:0003924">
    <property type="term" value="F:GTPase activity"/>
    <property type="evidence" value="ECO:0000318"/>
    <property type="project" value="GO_Central"/>
</dbReference>
<feature type="compositionally biased region" description="Basic and acidic residues" evidence="7">
    <location>
        <begin position="245"/>
        <end position="261"/>
    </location>
</feature>
<comment type="subcellular location">
    <subcellularLocation>
        <location evidence="1">Cytoplasm</location>
    </subcellularLocation>
</comment>
<dbReference type="OMA" id="VNKADMM"/>
<dbReference type="FunCoup" id="A7S5J2">
    <property type="interactions" value="817"/>
</dbReference>
<keyword evidence="4" id="KW-0378">Hydrolase</keyword>
<keyword evidence="5" id="KW-0342">GTP-binding</keyword>
<dbReference type="STRING" id="45351.A7S5J2"/>
<evidence type="ECO:0000256" key="5">
    <source>
        <dbReference type="ARBA" id="ARBA00023134"/>
    </source>
</evidence>
<dbReference type="InterPro" id="IPR006073">
    <property type="entry name" value="GTP-bd"/>
</dbReference>
<dbReference type="InterPro" id="IPR027417">
    <property type="entry name" value="P-loop_NTPase"/>
</dbReference>
<accession>A7S5J2</accession>
<proteinExistence type="predicted"/>
<dbReference type="PANTHER" id="PTHR45709">
    <property type="entry name" value="LARGE SUBUNIT GTPASE 1 HOMOLOG-RELATED"/>
    <property type="match status" value="1"/>
</dbReference>
<sequence>MGKKNKSGLGNSLAKDRSRLSRGGRRSNDSWRHTSELNDGNDDNKFTISSITEQSDLDEFLASAQLAGTEFTAEKLNVTFVTPQYDTGVLSEEKVTNIKQAQEDNRQLLRIPRRPEWNKSMSAEELDLKERDSFVEWRRQLAILQEKDHIILTPFEKNLEFWRQLWRVIERSDVIVQIVDARNPELFRCEDLAVYVKEVNPLKANLLLINKADYLTPSQRLKWAEYYKSRNIQVAFWSALAENERLSEEQTDSTEEKKEKIDESEEDKDESEDEKDPSEQLSNLSIESGNTSEQNVSESLQSKTFCDGTTLKPQTDGVTCTEPGDVEGHVVEIDHEDEAHSGLVTSNKLIDMCQNIHRNAVADLPEDALTTIGLVGYPNVGKSSTINTILQSKKVAVSSTPGRTKHFQTLQLSPTVCLCDCPGLVFPSFVSTKAEMVVNGILPIDQMRDHIPPYVCHRIPRLVLEGIYGINIASPAEGEDPDRAPYAHELLNAYGYMRGYMTSSGTPDCPRSARYILKDYVNGKLLYCTPPPGEDAVVFQEGRHATGKYEDMDEVVRHRPSDPRKVRLHKPNVRCFTKGNDVTIRGRGEGVSSEGHIYKPWKKHNNKNKREKLRRLAKRQDNGV</sequence>
<dbReference type="CDD" id="cd01857">
    <property type="entry name" value="HSR1_MMR1"/>
    <property type="match status" value="1"/>
</dbReference>
<evidence type="ECO:0000256" key="6">
    <source>
        <dbReference type="ARBA" id="ARBA00040145"/>
    </source>
</evidence>
<dbReference type="EMBL" id="DS469583">
    <property type="protein sequence ID" value="EDO40984.1"/>
    <property type="molecule type" value="Genomic_DNA"/>
</dbReference>
<evidence type="ECO:0000256" key="2">
    <source>
        <dbReference type="ARBA" id="ARBA00022490"/>
    </source>
</evidence>
<gene>
    <name evidence="9" type="ORF">NEMVEDRAFT_v1g166699</name>
</gene>
<feature type="region of interest" description="Disordered" evidence="7">
    <location>
        <begin position="1"/>
        <end position="45"/>
    </location>
</feature>
<dbReference type="PROSITE" id="PS51721">
    <property type="entry name" value="G_CP"/>
    <property type="match status" value="1"/>
</dbReference>
<dbReference type="SUPFAM" id="SSF52540">
    <property type="entry name" value="P-loop containing nucleoside triphosphate hydrolases"/>
    <property type="match status" value="1"/>
</dbReference>
<dbReference type="Gene3D" id="3.40.50.300">
    <property type="entry name" value="P-loop containing nucleotide triphosphate hydrolases"/>
    <property type="match status" value="2"/>
</dbReference>
<dbReference type="eggNOG" id="KOG1424">
    <property type="taxonomic scope" value="Eukaryota"/>
</dbReference>
<feature type="domain" description="CP-type G" evidence="8">
    <location>
        <begin position="162"/>
        <end position="427"/>
    </location>
</feature>
<keyword evidence="2" id="KW-0963">Cytoplasm</keyword>
<organism evidence="9 10">
    <name type="scientific">Nematostella vectensis</name>
    <name type="common">Starlet sea anemone</name>
    <dbReference type="NCBI Taxonomy" id="45351"/>
    <lineage>
        <taxon>Eukaryota</taxon>
        <taxon>Metazoa</taxon>
        <taxon>Cnidaria</taxon>
        <taxon>Anthozoa</taxon>
        <taxon>Hexacorallia</taxon>
        <taxon>Actiniaria</taxon>
        <taxon>Edwardsiidae</taxon>
        <taxon>Nematostella</taxon>
    </lineage>
</organism>
<feature type="compositionally biased region" description="Polar residues" evidence="7">
    <location>
        <begin position="280"/>
        <end position="301"/>
    </location>
</feature>
<feature type="region of interest" description="Disordered" evidence="7">
    <location>
        <begin position="245"/>
        <end position="301"/>
    </location>
</feature>
<keyword evidence="10" id="KW-1185">Reference proteome</keyword>
<dbReference type="InterPro" id="IPR043358">
    <property type="entry name" value="GNL1-like"/>
</dbReference>
<protein>
    <recommendedName>
        <fullName evidence="6">Large subunit GTPase 1 homolog</fullName>
    </recommendedName>
</protein>
<evidence type="ECO:0000259" key="8">
    <source>
        <dbReference type="PROSITE" id="PS51721"/>
    </source>
</evidence>
<feature type="compositionally biased region" description="Acidic residues" evidence="7">
    <location>
        <begin position="262"/>
        <end position="276"/>
    </location>
</feature>
<dbReference type="Proteomes" id="UP000001593">
    <property type="component" value="Unassembled WGS sequence"/>
</dbReference>
<dbReference type="AlphaFoldDB" id="A7S5J2"/>
<evidence type="ECO:0000256" key="7">
    <source>
        <dbReference type="SAM" id="MobiDB-lite"/>
    </source>
</evidence>
<keyword evidence="3" id="KW-0547">Nucleotide-binding</keyword>
<evidence type="ECO:0000313" key="10">
    <source>
        <dbReference type="Proteomes" id="UP000001593"/>
    </source>
</evidence>
<feature type="compositionally biased region" description="Basic and acidic residues" evidence="7">
    <location>
        <begin position="26"/>
        <end position="36"/>
    </location>
</feature>
<dbReference type="PhylomeDB" id="A7S5J2"/>
<dbReference type="HOGENOM" id="CLU_011072_7_0_1"/>
<dbReference type="GO" id="GO:0005525">
    <property type="term" value="F:GTP binding"/>
    <property type="evidence" value="ECO:0007669"/>
    <property type="project" value="UniProtKB-KW"/>
</dbReference>
<reference evidence="9 10" key="1">
    <citation type="journal article" date="2007" name="Science">
        <title>Sea anemone genome reveals ancestral eumetazoan gene repertoire and genomic organization.</title>
        <authorList>
            <person name="Putnam N.H."/>
            <person name="Srivastava M."/>
            <person name="Hellsten U."/>
            <person name="Dirks B."/>
            <person name="Chapman J."/>
            <person name="Salamov A."/>
            <person name="Terry A."/>
            <person name="Shapiro H."/>
            <person name="Lindquist E."/>
            <person name="Kapitonov V.V."/>
            <person name="Jurka J."/>
            <person name="Genikhovich G."/>
            <person name="Grigoriev I.V."/>
            <person name="Lucas S.M."/>
            <person name="Steele R.E."/>
            <person name="Finnerty J.R."/>
            <person name="Technau U."/>
            <person name="Martindale M.Q."/>
            <person name="Rokhsar D.S."/>
        </authorList>
    </citation>
    <scope>NUCLEOTIDE SEQUENCE [LARGE SCALE GENOMIC DNA]</scope>
    <source>
        <strain evidence="10">CH2 X CH6</strain>
    </source>
</reference>
<dbReference type="GO" id="GO:0000054">
    <property type="term" value="P:ribosomal subunit export from nucleus"/>
    <property type="evidence" value="ECO:0000318"/>
    <property type="project" value="GO_Central"/>
</dbReference>
<dbReference type="GO" id="GO:0005829">
    <property type="term" value="C:cytosol"/>
    <property type="evidence" value="ECO:0000318"/>
    <property type="project" value="GO_Central"/>
</dbReference>
<name>A7S5J2_NEMVE</name>